<dbReference type="InterPro" id="IPR036910">
    <property type="entry name" value="HMG_box_dom_sf"/>
</dbReference>
<protein>
    <submittedName>
        <fullName evidence="2">7327_t:CDS:1</fullName>
    </submittedName>
</protein>
<dbReference type="EMBL" id="CAJVPY010001728">
    <property type="protein sequence ID" value="CAG8534162.1"/>
    <property type="molecule type" value="Genomic_DNA"/>
</dbReference>
<name>A0A9N9AKV5_9GLOM</name>
<organism evidence="2 3">
    <name type="scientific">Dentiscutata erythropus</name>
    <dbReference type="NCBI Taxonomy" id="1348616"/>
    <lineage>
        <taxon>Eukaryota</taxon>
        <taxon>Fungi</taxon>
        <taxon>Fungi incertae sedis</taxon>
        <taxon>Mucoromycota</taxon>
        <taxon>Glomeromycotina</taxon>
        <taxon>Glomeromycetes</taxon>
        <taxon>Diversisporales</taxon>
        <taxon>Gigasporaceae</taxon>
        <taxon>Dentiscutata</taxon>
    </lineage>
</organism>
<accession>A0A9N9AKV5</accession>
<feature type="region of interest" description="Disordered" evidence="1">
    <location>
        <begin position="323"/>
        <end position="357"/>
    </location>
</feature>
<dbReference type="Proteomes" id="UP000789405">
    <property type="component" value="Unassembled WGS sequence"/>
</dbReference>
<dbReference type="OrthoDB" id="2422715at2759"/>
<dbReference type="CDD" id="cd00084">
    <property type="entry name" value="HMG-box_SF"/>
    <property type="match status" value="1"/>
</dbReference>
<evidence type="ECO:0000313" key="3">
    <source>
        <dbReference type="Proteomes" id="UP000789405"/>
    </source>
</evidence>
<feature type="compositionally biased region" description="Low complexity" evidence="1">
    <location>
        <begin position="329"/>
        <end position="349"/>
    </location>
</feature>
<feature type="region of interest" description="Disordered" evidence="1">
    <location>
        <begin position="1"/>
        <end position="48"/>
    </location>
</feature>
<feature type="region of interest" description="Disordered" evidence="1">
    <location>
        <begin position="76"/>
        <end position="95"/>
    </location>
</feature>
<reference evidence="2" key="1">
    <citation type="submission" date="2021-06" db="EMBL/GenBank/DDBJ databases">
        <authorList>
            <person name="Kallberg Y."/>
            <person name="Tangrot J."/>
            <person name="Rosling A."/>
        </authorList>
    </citation>
    <scope>NUCLEOTIDE SEQUENCE</scope>
    <source>
        <strain evidence="2">MA453B</strain>
    </source>
</reference>
<feature type="region of interest" description="Disordered" evidence="1">
    <location>
        <begin position="428"/>
        <end position="519"/>
    </location>
</feature>
<comment type="caution">
    <text evidence="2">The sequence shown here is derived from an EMBL/GenBank/DDBJ whole genome shotgun (WGS) entry which is preliminary data.</text>
</comment>
<feature type="compositionally biased region" description="Polar residues" evidence="1">
    <location>
        <begin position="439"/>
        <end position="456"/>
    </location>
</feature>
<evidence type="ECO:0000256" key="1">
    <source>
        <dbReference type="SAM" id="MobiDB-lite"/>
    </source>
</evidence>
<keyword evidence="3" id="KW-1185">Reference proteome</keyword>
<dbReference type="SUPFAM" id="SSF47095">
    <property type="entry name" value="HMG-box"/>
    <property type="match status" value="1"/>
</dbReference>
<gene>
    <name evidence="2" type="ORF">DERYTH_LOCUS4489</name>
</gene>
<feature type="compositionally biased region" description="Polar residues" evidence="1">
    <location>
        <begin position="30"/>
        <end position="44"/>
    </location>
</feature>
<evidence type="ECO:0000313" key="2">
    <source>
        <dbReference type="EMBL" id="CAG8534162.1"/>
    </source>
</evidence>
<proteinExistence type="predicted"/>
<feature type="compositionally biased region" description="Polar residues" evidence="1">
    <location>
        <begin position="464"/>
        <end position="485"/>
    </location>
</feature>
<dbReference type="AlphaFoldDB" id="A0A9N9AKV5"/>
<feature type="compositionally biased region" description="Acidic residues" evidence="1">
    <location>
        <begin position="1"/>
        <end position="15"/>
    </location>
</feature>
<feature type="region of interest" description="Disordered" evidence="1">
    <location>
        <begin position="611"/>
        <end position="632"/>
    </location>
</feature>
<sequence>MGDPEDEVVDMDLDSGSEAGKNLDAKNSETNKGSFTPKSIQHNPLPSHPKLISFRLSPKPNPFKYKIRANFTVNQDSSTVQSRSDNPLSTFGNKHNNQVNFTKTISSTESVEKVLQKDVKMGLIQDIKPSDTLNSINGKVDINNNDYECLDRIAQSTSTSVDEQICPQISSIVELNSDVNDNLSDQTLNFQKKKVDKGKQREVYNKEESIQIYNLNNSEGDLYSKNPKESLSTSSYQDDLKQITDESELSKDVLDQYEVLDIALYEFDQAAQRAYEAYLSLEKILPPETIIRIDPPTNDKWQKIKEMMGMSKKRYRLNGITNAQLNTPSSTQSRSLSSSLSSTQSSTQLNKPASNENFAIEYRDSKNTTIYDNKNARVNKTAINTNSVNNNSARTNLANTNLVNTNLVSPNLVSTNSANTKLVNTNSPFEVPLEEDDSITGSKKQSSRKVYNTRSQKPPRANLRSKTLTSFAEINKSTLQSGSNTVRRRSTKQVTRSPKFVRTTRSSTKEKDATPSYKVKSNTRTYARRQNKCIPESVLNFTDLTNIPESHEQRKLTTAFGYYCLEISTVQFFSKGLTSPEFVAFAAEGWAKMTDDQKEMYEKKRRMLIQQLKQKKALPRDPQIESSRSARK</sequence>